<accession>A0ABS8FY85</accession>
<proteinExistence type="predicted"/>
<dbReference type="Gene3D" id="3.40.50.1000">
    <property type="entry name" value="HAD superfamily/HAD-like"/>
    <property type="match status" value="1"/>
</dbReference>
<reference evidence="1 2" key="1">
    <citation type="submission" date="2021-10" db="EMBL/GenBank/DDBJ databases">
        <title>Anaerobic single-cell dispensing facilitates the cultivation of human gut bacteria.</title>
        <authorList>
            <person name="Afrizal A."/>
        </authorList>
    </citation>
    <scope>NUCLEOTIDE SEQUENCE [LARGE SCALE GENOMIC DNA]</scope>
    <source>
        <strain evidence="1 2">CLA-AA-H200</strain>
    </source>
</reference>
<dbReference type="InterPro" id="IPR023214">
    <property type="entry name" value="HAD_sf"/>
</dbReference>
<protein>
    <submittedName>
        <fullName evidence="1">HAD family phosphatase</fullName>
    </submittedName>
</protein>
<dbReference type="PRINTS" id="PR00413">
    <property type="entry name" value="HADHALOGNASE"/>
</dbReference>
<dbReference type="InterPro" id="IPR023198">
    <property type="entry name" value="PGP-like_dom2"/>
</dbReference>
<evidence type="ECO:0000313" key="1">
    <source>
        <dbReference type="EMBL" id="MCC2254991.1"/>
    </source>
</evidence>
<dbReference type="CDD" id="cd07505">
    <property type="entry name" value="HAD_BPGM-like"/>
    <property type="match status" value="1"/>
</dbReference>
<sequence length="229" mass="25316">MKLKGNSETAMECRGAIFDMDGLLFDTEKVFQQTWHEIAYERGVTLPDSYAREISGTTGEDSRKIVEKYYKTTDGRAVIEECKRRVRKKLEKNVPEKPGVENILRRFRENGIRTAVASSSDKELIENNLRVTGLAGYFDEVVSGKEVKRGKPAPDIFLLAAERIGCSPCECYVFEDSENGIRAGAAAGCFAVMVPDLVTPSDEVRELCGAVCESLDEAAEVLMGNGISR</sequence>
<dbReference type="Proteomes" id="UP001198151">
    <property type="component" value="Unassembled WGS sequence"/>
</dbReference>
<organism evidence="1 2">
    <name type="scientific">Ruminococcus turbiniformis</name>
    <dbReference type="NCBI Taxonomy" id="2881258"/>
    <lineage>
        <taxon>Bacteria</taxon>
        <taxon>Bacillati</taxon>
        <taxon>Bacillota</taxon>
        <taxon>Clostridia</taxon>
        <taxon>Eubacteriales</taxon>
        <taxon>Oscillospiraceae</taxon>
        <taxon>Ruminococcus</taxon>
    </lineage>
</organism>
<dbReference type="EMBL" id="JAJEQX010000020">
    <property type="protein sequence ID" value="MCC2254991.1"/>
    <property type="molecule type" value="Genomic_DNA"/>
</dbReference>
<dbReference type="Gene3D" id="1.10.150.240">
    <property type="entry name" value="Putative phosphatase, domain 2"/>
    <property type="match status" value="1"/>
</dbReference>
<comment type="caution">
    <text evidence="1">The sequence shown here is derived from an EMBL/GenBank/DDBJ whole genome shotgun (WGS) entry which is preliminary data.</text>
</comment>
<dbReference type="SFLD" id="SFLDG01129">
    <property type="entry name" value="C1.5:_HAD__Beta-PGM__Phosphata"/>
    <property type="match status" value="1"/>
</dbReference>
<keyword evidence="2" id="KW-1185">Reference proteome</keyword>
<dbReference type="InterPro" id="IPR041492">
    <property type="entry name" value="HAD_2"/>
</dbReference>
<evidence type="ECO:0000313" key="2">
    <source>
        <dbReference type="Proteomes" id="UP001198151"/>
    </source>
</evidence>
<gene>
    <name evidence="1" type="ORF">LKD70_11260</name>
</gene>
<dbReference type="InterPro" id="IPR006439">
    <property type="entry name" value="HAD-SF_hydro_IA"/>
</dbReference>
<dbReference type="NCBIfam" id="TIGR01509">
    <property type="entry name" value="HAD-SF-IA-v3"/>
    <property type="match status" value="1"/>
</dbReference>
<dbReference type="PANTHER" id="PTHR18901">
    <property type="entry name" value="2-DEOXYGLUCOSE-6-PHOSPHATE PHOSPHATASE 2"/>
    <property type="match status" value="1"/>
</dbReference>
<dbReference type="SFLD" id="SFLDS00003">
    <property type="entry name" value="Haloacid_Dehalogenase"/>
    <property type="match status" value="1"/>
</dbReference>
<dbReference type="Pfam" id="PF13419">
    <property type="entry name" value="HAD_2"/>
    <property type="match status" value="1"/>
</dbReference>
<dbReference type="SUPFAM" id="SSF56784">
    <property type="entry name" value="HAD-like"/>
    <property type="match status" value="1"/>
</dbReference>
<name>A0ABS8FY85_9FIRM</name>
<dbReference type="SFLD" id="SFLDG01135">
    <property type="entry name" value="C1.5.6:_HAD__Beta-PGM__Phospha"/>
    <property type="match status" value="1"/>
</dbReference>
<dbReference type="PANTHER" id="PTHR18901:SF38">
    <property type="entry name" value="PSEUDOURIDINE-5'-PHOSPHATASE"/>
    <property type="match status" value="1"/>
</dbReference>
<dbReference type="RefSeq" id="WP_227708132.1">
    <property type="nucleotide sequence ID" value="NZ_JAJEQX010000020.1"/>
</dbReference>
<dbReference type="InterPro" id="IPR036412">
    <property type="entry name" value="HAD-like_sf"/>
</dbReference>